<gene>
    <name evidence="4" type="ORF">GCM10010979_27360</name>
</gene>
<feature type="transmembrane region" description="Helical" evidence="2">
    <location>
        <begin position="240"/>
        <end position="264"/>
    </location>
</feature>
<feature type="transmembrane region" description="Helical" evidence="2">
    <location>
        <begin position="38"/>
        <end position="55"/>
    </location>
</feature>
<name>A0A916SQM9_9MICO</name>
<dbReference type="GO" id="GO:0006508">
    <property type="term" value="P:proteolysis"/>
    <property type="evidence" value="ECO:0007669"/>
    <property type="project" value="UniProtKB-KW"/>
</dbReference>
<feature type="region of interest" description="Disordered" evidence="1">
    <location>
        <begin position="623"/>
        <end position="656"/>
    </location>
</feature>
<evidence type="ECO:0000256" key="2">
    <source>
        <dbReference type="SAM" id="Phobius"/>
    </source>
</evidence>
<dbReference type="AlphaFoldDB" id="A0A916SQM9"/>
<organism evidence="4 5">
    <name type="scientific">Conyzicola nivalis</name>
    <dbReference type="NCBI Taxonomy" id="1477021"/>
    <lineage>
        <taxon>Bacteria</taxon>
        <taxon>Bacillati</taxon>
        <taxon>Actinomycetota</taxon>
        <taxon>Actinomycetes</taxon>
        <taxon>Micrococcales</taxon>
        <taxon>Microbacteriaceae</taxon>
        <taxon>Conyzicola</taxon>
    </lineage>
</organism>
<dbReference type="PANTHER" id="PTHR42736:SF1">
    <property type="entry name" value="PROTEIN-GLUTAMINE GAMMA-GLUTAMYLTRANSFERASE"/>
    <property type="match status" value="1"/>
</dbReference>
<dbReference type="PANTHER" id="PTHR42736">
    <property type="entry name" value="PROTEIN-GLUTAMINE GAMMA-GLUTAMYLTRANSFERASE"/>
    <property type="match status" value="1"/>
</dbReference>
<dbReference type="InterPro" id="IPR038765">
    <property type="entry name" value="Papain-like_cys_pep_sf"/>
</dbReference>
<dbReference type="Pfam" id="PF01841">
    <property type="entry name" value="Transglut_core"/>
    <property type="match status" value="1"/>
</dbReference>
<keyword evidence="2" id="KW-0472">Membrane</keyword>
<accession>A0A916SQM9</accession>
<dbReference type="EMBL" id="BMGB01000002">
    <property type="protein sequence ID" value="GGB11573.1"/>
    <property type="molecule type" value="Genomic_DNA"/>
</dbReference>
<reference evidence="4" key="1">
    <citation type="journal article" date="2014" name="Int. J. Syst. Evol. Microbiol.">
        <title>Complete genome sequence of Corynebacterium casei LMG S-19264T (=DSM 44701T), isolated from a smear-ripened cheese.</title>
        <authorList>
            <consortium name="US DOE Joint Genome Institute (JGI-PGF)"/>
            <person name="Walter F."/>
            <person name="Albersmeier A."/>
            <person name="Kalinowski J."/>
            <person name="Ruckert C."/>
        </authorList>
    </citation>
    <scope>NUCLEOTIDE SEQUENCE</scope>
    <source>
        <strain evidence="4">CGMCC 1.12813</strain>
    </source>
</reference>
<sequence>MRLDRDALLRLAWDLSYIVAGVAIATALAWPIYESPRVVLVGVVATVLGIGLVLLRARLKRPVWTLALAVVAGYLVVVVPLAIPSALGSPLRVLRGLGDGVVGVVVGWKQVLTLTLPLGEYQAVLVPFLVVILLGTVLATSFVVRGTRLAVAAVPVVMLMSVFGLVFGSSDTGQPLRVGAAVIPAPREVLLAILLVVVSLVWLVGRARMARARALRIVQASTSGVRQGSHSRWVAARRQALGVVLVVGAVLGGLAIAPAASGWVSREALREAIDPLLIVQKQASPLAGYRAWFEADNYDRTLFTVEGDTTGIDRVRIATLGDYDGEVFRAGGQDADPLFTRLAGGGSGEGTPLTVTIGDGFAGVWVPVPGTIDAAPVFSGERAEDLTDAFYVSRGDAAAVDVAERTGGGNGLEVGDTYRVLAQPDAEVELGPDRGGEPLVSENDYAEMADWVEAQEVPRTGDGLAELFSRLRDRGYLSHSLSEGETAAPWIADLQSSSGYAFQSSYAGHSVARIEQIFADLADQQRIAGASDDEALLVAAVGDDEQFATAAAVLARYLGFESRVVVGTRLASDDEAPSVAPCADGVCTGANVTAWVEVRAADGAWATFDVSPQFAVTPIDVTEGEQLPENPTVPEQSRTDVLDPPPAQRDDSEGSTVDDEVASDWFAAILPVLLAVGTGLLAVFLLLLPLLFLFVIKGARRRRRRDEPVPEVRVVGAWDELVDTYLDHGFSVPAGATRKSVAEAVGRAPALALAATVDAAVFAEHPPTRGASDAAWTIVDDERSRLIESSTLRDRVRASVSLASFLRHVTPRAVLEAARSLFRQKESPR</sequence>
<dbReference type="Proteomes" id="UP000606922">
    <property type="component" value="Unassembled WGS sequence"/>
</dbReference>
<feature type="transmembrane region" description="Helical" evidence="2">
    <location>
        <begin position="665"/>
        <end position="696"/>
    </location>
</feature>
<dbReference type="SUPFAM" id="SSF54001">
    <property type="entry name" value="Cysteine proteinases"/>
    <property type="match status" value="1"/>
</dbReference>
<feature type="domain" description="Transglutaminase-like" evidence="3">
    <location>
        <begin position="525"/>
        <end position="609"/>
    </location>
</feature>
<feature type="transmembrane region" description="Helical" evidence="2">
    <location>
        <begin position="12"/>
        <end position="32"/>
    </location>
</feature>
<feature type="transmembrane region" description="Helical" evidence="2">
    <location>
        <begin position="62"/>
        <end position="83"/>
    </location>
</feature>
<dbReference type="InterPro" id="IPR052901">
    <property type="entry name" value="Bact_TGase-like"/>
</dbReference>
<evidence type="ECO:0000259" key="3">
    <source>
        <dbReference type="Pfam" id="PF01841"/>
    </source>
</evidence>
<evidence type="ECO:0000313" key="5">
    <source>
        <dbReference type="Proteomes" id="UP000606922"/>
    </source>
</evidence>
<comment type="caution">
    <text evidence="4">The sequence shown here is derived from an EMBL/GenBank/DDBJ whole genome shotgun (WGS) entry which is preliminary data.</text>
</comment>
<evidence type="ECO:0000313" key="4">
    <source>
        <dbReference type="EMBL" id="GGB11573.1"/>
    </source>
</evidence>
<evidence type="ECO:0000256" key="1">
    <source>
        <dbReference type="SAM" id="MobiDB-lite"/>
    </source>
</evidence>
<keyword evidence="4" id="KW-0378">Hydrolase</keyword>
<feature type="transmembrane region" description="Helical" evidence="2">
    <location>
        <begin position="189"/>
        <end position="207"/>
    </location>
</feature>
<protein>
    <submittedName>
        <fullName evidence="4">Cysteine protease</fullName>
    </submittedName>
</protein>
<keyword evidence="2" id="KW-0812">Transmembrane</keyword>
<dbReference type="InterPro" id="IPR002931">
    <property type="entry name" value="Transglutaminase-like"/>
</dbReference>
<dbReference type="GO" id="GO:0008233">
    <property type="term" value="F:peptidase activity"/>
    <property type="evidence" value="ECO:0007669"/>
    <property type="project" value="UniProtKB-KW"/>
</dbReference>
<keyword evidence="2" id="KW-1133">Transmembrane helix</keyword>
<keyword evidence="5" id="KW-1185">Reference proteome</keyword>
<proteinExistence type="predicted"/>
<feature type="transmembrane region" description="Helical" evidence="2">
    <location>
        <begin position="121"/>
        <end position="142"/>
    </location>
</feature>
<reference evidence="4" key="2">
    <citation type="submission" date="2020-09" db="EMBL/GenBank/DDBJ databases">
        <authorList>
            <person name="Sun Q."/>
            <person name="Zhou Y."/>
        </authorList>
    </citation>
    <scope>NUCLEOTIDE SEQUENCE</scope>
    <source>
        <strain evidence="4">CGMCC 1.12813</strain>
    </source>
</reference>
<feature type="transmembrane region" description="Helical" evidence="2">
    <location>
        <begin position="149"/>
        <end position="169"/>
    </location>
</feature>
<dbReference type="RefSeq" id="WP_188511347.1">
    <property type="nucleotide sequence ID" value="NZ_BMGB01000002.1"/>
</dbReference>
<keyword evidence="4" id="KW-0645">Protease</keyword>